<proteinExistence type="predicted"/>
<evidence type="ECO:0000256" key="1">
    <source>
        <dbReference type="SAM" id="Phobius"/>
    </source>
</evidence>
<dbReference type="RefSeq" id="WP_169561662.1">
    <property type="nucleotide sequence ID" value="NZ_BSNF01000008.1"/>
</dbReference>
<evidence type="ECO:0000313" key="3">
    <source>
        <dbReference type="Proteomes" id="UP001161409"/>
    </source>
</evidence>
<comment type="caution">
    <text evidence="2">The sequence shown here is derived from an EMBL/GenBank/DDBJ whole genome shotgun (WGS) entry which is preliminary data.</text>
</comment>
<reference evidence="2" key="1">
    <citation type="journal article" date="2014" name="Int. J. Syst. Evol. Microbiol.">
        <title>Complete genome of a new Firmicutes species belonging to the dominant human colonic microbiota ('Ruminococcus bicirculans') reveals two chromosomes and a selective capacity to utilize plant glucans.</title>
        <authorList>
            <consortium name="NISC Comparative Sequencing Program"/>
            <person name="Wegmann U."/>
            <person name="Louis P."/>
            <person name="Goesmann A."/>
            <person name="Henrissat B."/>
            <person name="Duncan S.H."/>
            <person name="Flint H.J."/>
        </authorList>
    </citation>
    <scope>NUCLEOTIDE SEQUENCE</scope>
    <source>
        <strain evidence="2">NBRC 103408</strain>
    </source>
</reference>
<feature type="transmembrane region" description="Helical" evidence="1">
    <location>
        <begin position="39"/>
        <end position="56"/>
    </location>
</feature>
<keyword evidence="1" id="KW-0812">Transmembrane</keyword>
<gene>
    <name evidence="2" type="ORF">GCM10007924_28180</name>
</gene>
<name>A0ABQ5U648_9PROT</name>
<organism evidence="2 3">
    <name type="scientific">Sneathiella chinensis</name>
    <dbReference type="NCBI Taxonomy" id="349750"/>
    <lineage>
        <taxon>Bacteria</taxon>
        <taxon>Pseudomonadati</taxon>
        <taxon>Pseudomonadota</taxon>
        <taxon>Alphaproteobacteria</taxon>
        <taxon>Sneathiellales</taxon>
        <taxon>Sneathiellaceae</taxon>
        <taxon>Sneathiella</taxon>
    </lineage>
</organism>
<keyword evidence="3" id="KW-1185">Reference proteome</keyword>
<reference evidence="2" key="2">
    <citation type="submission" date="2023-01" db="EMBL/GenBank/DDBJ databases">
        <title>Draft genome sequence of Sneathiella chinensis strain NBRC 103408.</title>
        <authorList>
            <person name="Sun Q."/>
            <person name="Mori K."/>
        </authorList>
    </citation>
    <scope>NUCLEOTIDE SEQUENCE</scope>
    <source>
        <strain evidence="2">NBRC 103408</strain>
    </source>
</reference>
<dbReference type="Proteomes" id="UP001161409">
    <property type="component" value="Unassembled WGS sequence"/>
</dbReference>
<protein>
    <recommendedName>
        <fullName evidence="4">Cardiolipin synthase N-terminal domain-containing protein</fullName>
    </recommendedName>
</protein>
<evidence type="ECO:0000313" key="2">
    <source>
        <dbReference type="EMBL" id="GLQ07597.1"/>
    </source>
</evidence>
<keyword evidence="1" id="KW-0472">Membrane</keyword>
<keyword evidence="1" id="KW-1133">Transmembrane helix</keyword>
<dbReference type="EMBL" id="BSNF01000008">
    <property type="protein sequence ID" value="GLQ07597.1"/>
    <property type="molecule type" value="Genomic_DNA"/>
</dbReference>
<feature type="transmembrane region" description="Helical" evidence="1">
    <location>
        <begin position="6"/>
        <end position="27"/>
    </location>
</feature>
<evidence type="ECO:0008006" key="4">
    <source>
        <dbReference type="Google" id="ProtNLM"/>
    </source>
</evidence>
<accession>A0ABQ5U648</accession>
<sequence length="59" mass="6599">MEEHQVLRLVALIMVAFLVLPGVLYYARRSSRQALLRSIALWLAIAFGASILYTLLGPL</sequence>